<keyword evidence="1" id="KW-1133">Transmembrane helix</keyword>
<reference evidence="2" key="1">
    <citation type="submission" date="2018-06" db="EMBL/GenBank/DDBJ databases">
        <title>Leveraging single-cell genomics to expand the Fungal Tree of Life.</title>
        <authorList>
            <consortium name="DOE Joint Genome Institute"/>
            <person name="Ahrendt S.R."/>
            <person name="Quandt C.A."/>
            <person name="Ciobanu D."/>
            <person name="Clum A."/>
            <person name="Salamov A."/>
            <person name="Andreopoulos B."/>
            <person name="Cheng J.-F."/>
            <person name="Woyke T."/>
            <person name="Pelin A."/>
            <person name="Henrissat B."/>
            <person name="Reynolds N."/>
            <person name="Benny G.L."/>
            <person name="Smith M.E."/>
            <person name="James T.Y."/>
            <person name="Grigoriev I.V."/>
        </authorList>
    </citation>
    <scope>NUCLEOTIDE SEQUENCE</scope>
    <source>
        <strain evidence="2">Perch Fen</strain>
    </source>
</reference>
<feature type="transmembrane region" description="Helical" evidence="1">
    <location>
        <begin position="134"/>
        <end position="154"/>
    </location>
</feature>
<dbReference type="EMBL" id="KZ994623">
    <property type="protein sequence ID" value="RKO92471.1"/>
    <property type="molecule type" value="Genomic_DNA"/>
</dbReference>
<keyword evidence="3" id="KW-1185">Reference proteome</keyword>
<accession>A0A4P9WHZ9</accession>
<dbReference type="AlphaFoldDB" id="A0A4P9WHZ9"/>
<feature type="transmembrane region" description="Helical" evidence="1">
    <location>
        <begin position="43"/>
        <end position="60"/>
    </location>
</feature>
<keyword evidence="1" id="KW-0472">Membrane</keyword>
<feature type="transmembrane region" description="Helical" evidence="1">
    <location>
        <begin position="12"/>
        <end position="31"/>
    </location>
</feature>
<feature type="transmembrane region" description="Helical" evidence="1">
    <location>
        <begin position="161"/>
        <end position="179"/>
    </location>
</feature>
<protein>
    <submittedName>
        <fullName evidence="2">Uncharacterized protein</fullName>
    </submittedName>
</protein>
<evidence type="ECO:0000313" key="3">
    <source>
        <dbReference type="Proteomes" id="UP000269721"/>
    </source>
</evidence>
<feature type="transmembrane region" description="Helical" evidence="1">
    <location>
        <begin position="185"/>
        <end position="202"/>
    </location>
</feature>
<dbReference type="OrthoDB" id="5586934at2759"/>
<sequence>TYITPAPFVQGVWVLIFTRILVVSLCTRYWFGASDDLILHGFRSNFVLASLLTAVWAQLWDSDHTILAYVALTVAVAFVTMIYHNITTHFPAKTWPQTLFVHTPISVSHAWLLFVMFLNSLAMTSDYDPKRPDAFHQLLAFFVLAQLTFTAVAYTEYKSAIGDVPCAFTIAWALFGVTANQKSDFISNTAAVFGIIVVCYAIR</sequence>
<feature type="transmembrane region" description="Helical" evidence="1">
    <location>
        <begin position="66"/>
        <end position="86"/>
    </location>
</feature>
<evidence type="ECO:0000256" key="1">
    <source>
        <dbReference type="SAM" id="Phobius"/>
    </source>
</evidence>
<feature type="transmembrane region" description="Helical" evidence="1">
    <location>
        <begin position="98"/>
        <end position="122"/>
    </location>
</feature>
<gene>
    <name evidence="2" type="ORF">BDK51DRAFT_3127</name>
</gene>
<feature type="non-terminal residue" evidence="2">
    <location>
        <position position="203"/>
    </location>
</feature>
<name>A0A4P9WHZ9_9FUNG</name>
<evidence type="ECO:0000313" key="2">
    <source>
        <dbReference type="EMBL" id="RKO92471.1"/>
    </source>
</evidence>
<organism evidence="2 3">
    <name type="scientific">Blyttiomyces helicus</name>
    <dbReference type="NCBI Taxonomy" id="388810"/>
    <lineage>
        <taxon>Eukaryota</taxon>
        <taxon>Fungi</taxon>
        <taxon>Fungi incertae sedis</taxon>
        <taxon>Chytridiomycota</taxon>
        <taxon>Chytridiomycota incertae sedis</taxon>
        <taxon>Chytridiomycetes</taxon>
        <taxon>Chytridiomycetes incertae sedis</taxon>
        <taxon>Blyttiomyces</taxon>
    </lineage>
</organism>
<proteinExistence type="predicted"/>
<keyword evidence="1" id="KW-0812">Transmembrane</keyword>
<feature type="non-terminal residue" evidence="2">
    <location>
        <position position="1"/>
    </location>
</feature>
<dbReference type="Proteomes" id="UP000269721">
    <property type="component" value="Unassembled WGS sequence"/>
</dbReference>